<gene>
    <name evidence="1" type="ORF">HanXRQr2_Chr03g0098061</name>
</gene>
<organism evidence="1 2">
    <name type="scientific">Helianthus annuus</name>
    <name type="common">Common sunflower</name>
    <dbReference type="NCBI Taxonomy" id="4232"/>
    <lineage>
        <taxon>Eukaryota</taxon>
        <taxon>Viridiplantae</taxon>
        <taxon>Streptophyta</taxon>
        <taxon>Embryophyta</taxon>
        <taxon>Tracheophyta</taxon>
        <taxon>Spermatophyta</taxon>
        <taxon>Magnoliopsida</taxon>
        <taxon>eudicotyledons</taxon>
        <taxon>Gunneridae</taxon>
        <taxon>Pentapetalae</taxon>
        <taxon>asterids</taxon>
        <taxon>campanulids</taxon>
        <taxon>Asterales</taxon>
        <taxon>Asteraceae</taxon>
        <taxon>Asteroideae</taxon>
        <taxon>Heliantheae alliance</taxon>
        <taxon>Heliantheae</taxon>
        <taxon>Helianthus</taxon>
    </lineage>
</organism>
<evidence type="ECO:0000313" key="2">
    <source>
        <dbReference type="Proteomes" id="UP000215914"/>
    </source>
</evidence>
<keyword evidence="2" id="KW-1185">Reference proteome</keyword>
<dbReference type="Proteomes" id="UP000215914">
    <property type="component" value="Unassembled WGS sequence"/>
</dbReference>
<evidence type="ECO:0000313" key="1">
    <source>
        <dbReference type="EMBL" id="KAF5813413.1"/>
    </source>
</evidence>
<sequence length="50" mass="5846">MHIGAYAAIDLDAIDEISKTARVRRFIHVESPWHRLFELAHTPSYRELLV</sequence>
<protein>
    <submittedName>
        <fullName evidence="1">Uncharacterized protein</fullName>
    </submittedName>
</protein>
<dbReference type="Gramene" id="mRNA:HanXRQr2_Chr03g0098061">
    <property type="protein sequence ID" value="CDS:HanXRQr2_Chr03g0098061.1"/>
    <property type="gene ID" value="HanXRQr2_Chr03g0098061"/>
</dbReference>
<dbReference type="EMBL" id="MNCJ02000318">
    <property type="protein sequence ID" value="KAF5813413.1"/>
    <property type="molecule type" value="Genomic_DNA"/>
</dbReference>
<proteinExistence type="predicted"/>
<reference evidence="1" key="2">
    <citation type="submission" date="2020-06" db="EMBL/GenBank/DDBJ databases">
        <title>Helianthus annuus Genome sequencing and assembly Release 2.</title>
        <authorList>
            <person name="Gouzy J."/>
            <person name="Langlade N."/>
            <person name="Munos S."/>
        </authorList>
    </citation>
    <scope>NUCLEOTIDE SEQUENCE</scope>
    <source>
        <tissue evidence="1">Leaves</tissue>
    </source>
</reference>
<reference evidence="1" key="1">
    <citation type="journal article" date="2017" name="Nature">
        <title>The sunflower genome provides insights into oil metabolism, flowering and Asterid evolution.</title>
        <authorList>
            <person name="Badouin H."/>
            <person name="Gouzy J."/>
            <person name="Grassa C.J."/>
            <person name="Murat F."/>
            <person name="Staton S.E."/>
            <person name="Cottret L."/>
            <person name="Lelandais-Briere C."/>
            <person name="Owens G.L."/>
            <person name="Carrere S."/>
            <person name="Mayjonade B."/>
            <person name="Legrand L."/>
            <person name="Gill N."/>
            <person name="Kane N.C."/>
            <person name="Bowers J.E."/>
            <person name="Hubner S."/>
            <person name="Bellec A."/>
            <person name="Berard A."/>
            <person name="Berges H."/>
            <person name="Blanchet N."/>
            <person name="Boniface M.C."/>
            <person name="Brunel D."/>
            <person name="Catrice O."/>
            <person name="Chaidir N."/>
            <person name="Claudel C."/>
            <person name="Donnadieu C."/>
            <person name="Faraut T."/>
            <person name="Fievet G."/>
            <person name="Helmstetter N."/>
            <person name="King M."/>
            <person name="Knapp S.J."/>
            <person name="Lai Z."/>
            <person name="Le Paslier M.C."/>
            <person name="Lippi Y."/>
            <person name="Lorenzon L."/>
            <person name="Mandel J.R."/>
            <person name="Marage G."/>
            <person name="Marchand G."/>
            <person name="Marquand E."/>
            <person name="Bret-Mestries E."/>
            <person name="Morien E."/>
            <person name="Nambeesan S."/>
            <person name="Nguyen T."/>
            <person name="Pegot-Espagnet P."/>
            <person name="Pouilly N."/>
            <person name="Raftis F."/>
            <person name="Sallet E."/>
            <person name="Schiex T."/>
            <person name="Thomas J."/>
            <person name="Vandecasteele C."/>
            <person name="Vares D."/>
            <person name="Vear F."/>
            <person name="Vautrin S."/>
            <person name="Crespi M."/>
            <person name="Mangin B."/>
            <person name="Burke J.M."/>
            <person name="Salse J."/>
            <person name="Munos S."/>
            <person name="Vincourt P."/>
            <person name="Rieseberg L.H."/>
            <person name="Langlade N.B."/>
        </authorList>
    </citation>
    <scope>NUCLEOTIDE SEQUENCE</scope>
    <source>
        <tissue evidence="1">Leaves</tissue>
    </source>
</reference>
<accession>A0A9K3NVU5</accession>
<comment type="caution">
    <text evidence="1">The sequence shown here is derived from an EMBL/GenBank/DDBJ whole genome shotgun (WGS) entry which is preliminary data.</text>
</comment>
<name>A0A9K3NVU5_HELAN</name>
<dbReference type="AlphaFoldDB" id="A0A9K3NVU5"/>